<keyword evidence="2" id="KW-1185">Reference proteome</keyword>
<sequence>MADRKSASQSGKAGGVAAIYERRLQPDNRQADCLAATRSDLNNTPELNFLPPPKWFNLNGLDLVIFNSQISGSTDPMERTKSCHNRSVESYKSRRTLTEARYVISFNSMVRMRGEVDQSAEALVGLSRSSSGHFERPTDRLGLWSRAGRWVAPEMRVHLPLVDSERPHQQHYLKQRQVALRLHPRSQPPSLASTATNRTSQRSALKKSSRKLRKELPGSIKKQADWDGNEVVGYCDLAHGILKDDCIAHAKHALVFLAVAVNRNWKLPLGYALIDGLDGTVQSNLVQQYLIKLKEAGADCIFVTCDGISCNLSMLIALGVSLARVSAILDAYHMLKLMRNLLAEKELIKDGAGKTVAWQYIMCLDQQKEGLHEKQIPGFAGVEAIAEFAAVVDNTLELTNSCHPLALGSKDPIRVNNNETTLTRIDKAIALPRRPQGCHGQTPGPRVSESGRLTFAIML</sequence>
<dbReference type="Proteomes" id="UP000805193">
    <property type="component" value="Unassembled WGS sequence"/>
</dbReference>
<evidence type="ECO:0000313" key="1">
    <source>
        <dbReference type="EMBL" id="KAG0415550.1"/>
    </source>
</evidence>
<evidence type="ECO:0000313" key="2">
    <source>
        <dbReference type="Proteomes" id="UP000805193"/>
    </source>
</evidence>
<comment type="caution">
    <text evidence="1">The sequence shown here is derived from an EMBL/GenBank/DDBJ whole genome shotgun (WGS) entry which is preliminary data.</text>
</comment>
<dbReference type="EMBL" id="JABSTQ010011056">
    <property type="protein sequence ID" value="KAG0415550.1"/>
    <property type="molecule type" value="Genomic_DNA"/>
</dbReference>
<protein>
    <submittedName>
        <fullName evidence="1">Uncharacterized protein</fullName>
    </submittedName>
</protein>
<gene>
    <name evidence="1" type="ORF">HPB47_007275</name>
</gene>
<name>A0AC60P833_IXOPE</name>
<reference evidence="1 2" key="1">
    <citation type="journal article" date="2020" name="Cell">
        <title>Large-Scale Comparative Analyses of Tick Genomes Elucidate Their Genetic Diversity and Vector Capacities.</title>
        <authorList>
            <consortium name="Tick Genome and Microbiome Consortium (TIGMIC)"/>
            <person name="Jia N."/>
            <person name="Wang J."/>
            <person name="Shi W."/>
            <person name="Du L."/>
            <person name="Sun Y."/>
            <person name="Zhan W."/>
            <person name="Jiang J.F."/>
            <person name="Wang Q."/>
            <person name="Zhang B."/>
            <person name="Ji P."/>
            <person name="Bell-Sakyi L."/>
            <person name="Cui X.M."/>
            <person name="Yuan T.T."/>
            <person name="Jiang B.G."/>
            <person name="Yang W.F."/>
            <person name="Lam T.T."/>
            <person name="Chang Q.C."/>
            <person name="Ding S.J."/>
            <person name="Wang X.J."/>
            <person name="Zhu J.G."/>
            <person name="Ruan X.D."/>
            <person name="Zhao L."/>
            <person name="Wei J.T."/>
            <person name="Ye R.Z."/>
            <person name="Que T.C."/>
            <person name="Du C.H."/>
            <person name="Zhou Y.H."/>
            <person name="Cheng J.X."/>
            <person name="Dai P.F."/>
            <person name="Guo W.B."/>
            <person name="Han X.H."/>
            <person name="Huang E.J."/>
            <person name="Li L.F."/>
            <person name="Wei W."/>
            <person name="Gao Y.C."/>
            <person name="Liu J.Z."/>
            <person name="Shao H.Z."/>
            <person name="Wang X."/>
            <person name="Wang C.C."/>
            <person name="Yang T.C."/>
            <person name="Huo Q.B."/>
            <person name="Li W."/>
            <person name="Chen H.Y."/>
            <person name="Chen S.E."/>
            <person name="Zhou L.G."/>
            <person name="Ni X.B."/>
            <person name="Tian J.H."/>
            <person name="Sheng Y."/>
            <person name="Liu T."/>
            <person name="Pan Y.S."/>
            <person name="Xia L.Y."/>
            <person name="Li J."/>
            <person name="Zhao F."/>
            <person name="Cao W.C."/>
        </authorList>
    </citation>
    <scope>NUCLEOTIDE SEQUENCE [LARGE SCALE GENOMIC DNA]</scope>
    <source>
        <strain evidence="1">Iper-2018</strain>
    </source>
</reference>
<organism evidence="1 2">
    <name type="scientific">Ixodes persulcatus</name>
    <name type="common">Taiga tick</name>
    <dbReference type="NCBI Taxonomy" id="34615"/>
    <lineage>
        <taxon>Eukaryota</taxon>
        <taxon>Metazoa</taxon>
        <taxon>Ecdysozoa</taxon>
        <taxon>Arthropoda</taxon>
        <taxon>Chelicerata</taxon>
        <taxon>Arachnida</taxon>
        <taxon>Acari</taxon>
        <taxon>Parasitiformes</taxon>
        <taxon>Ixodida</taxon>
        <taxon>Ixodoidea</taxon>
        <taxon>Ixodidae</taxon>
        <taxon>Ixodinae</taxon>
        <taxon>Ixodes</taxon>
    </lineage>
</organism>
<proteinExistence type="predicted"/>
<accession>A0AC60P833</accession>